<protein>
    <submittedName>
        <fullName evidence="7">Sodium/sulfate symporter, NadC family</fullName>
    </submittedName>
</protein>
<dbReference type="InterPro" id="IPR001898">
    <property type="entry name" value="SLC13A/DASS"/>
</dbReference>
<feature type="transmembrane region" description="Helical" evidence="6">
    <location>
        <begin position="295"/>
        <end position="314"/>
    </location>
</feature>
<dbReference type="KEGG" id="awd:AWOD_II_0220"/>
<feature type="transmembrane region" description="Helical" evidence="6">
    <location>
        <begin position="21"/>
        <end position="44"/>
    </location>
</feature>
<dbReference type="PATRIC" id="fig|80852.17.peg.2969"/>
<evidence type="ECO:0000313" key="7">
    <source>
        <dbReference type="EMBL" id="CED56870.1"/>
    </source>
</evidence>
<dbReference type="GO" id="GO:0015141">
    <property type="term" value="F:succinate transmembrane transporter activity"/>
    <property type="evidence" value="ECO:0007669"/>
    <property type="project" value="UniProtKB-ARBA"/>
</dbReference>
<feature type="transmembrane region" description="Helical" evidence="6">
    <location>
        <begin position="326"/>
        <end position="345"/>
    </location>
</feature>
<sequence length="467" mass="50267">MHKNEIDKNEYMPLPTNTKEWFLNKNSFIILIDIILFALLYNFLPFEQNVVLGLSILAFIAILWLTEALHVSITALLVPILAVGFGIFDTTKALSNFANPIIFLFLGGFALAAALHRQELDKVIADKVLILAKGKMSTAVYMLFGVTAGLSMWISNTATTAMMLPLVLGVLSKVNSKTGHNTYVFVLLGIAYCASIGGISTIVGSPPNAIAAAEVGLSFTEWMSFGVPMTLILLPVTVGLLYVMLKPNLNELFELNHEPVTWDKGKVVTLMIFALTVTLWIFSKPINAMLGGFSKFDTLVALMAIVLLGFARVVQWKDVEKTTDWGVLLLFGGGICLSNILKATGTSSFLAHSLSDILSQAGIIFTILAVAAFVVFLTEFASNTASAALLIPVFASVAEVLGISPVVLSAMIAISASCAFMLPVATPPNAIVFGSGHIKQSEMMRVGIYLNLVCIVILTAFASIFWA</sequence>
<dbReference type="NCBIfam" id="TIGR00785">
    <property type="entry name" value="dass"/>
    <property type="match status" value="1"/>
</dbReference>
<evidence type="ECO:0000256" key="3">
    <source>
        <dbReference type="ARBA" id="ARBA00022692"/>
    </source>
</evidence>
<dbReference type="InterPro" id="IPR031312">
    <property type="entry name" value="Na/sul_symport_CS"/>
</dbReference>
<dbReference type="Pfam" id="PF00939">
    <property type="entry name" value="Na_sulph_symp"/>
    <property type="match status" value="1"/>
</dbReference>
<keyword evidence="5 6" id="KW-0472">Membrane</keyword>
<dbReference type="PANTHER" id="PTHR10283">
    <property type="entry name" value="SOLUTE CARRIER FAMILY 13 MEMBER"/>
    <property type="match status" value="1"/>
</dbReference>
<dbReference type="AlphaFoldDB" id="A0A090I5N4"/>
<evidence type="ECO:0000256" key="1">
    <source>
        <dbReference type="ARBA" id="ARBA00004141"/>
    </source>
</evidence>
<accession>A0A090I5N4</accession>
<comment type="subcellular location">
    <subcellularLocation>
        <location evidence="1">Membrane</location>
        <topology evidence="1">Multi-pass membrane protein</topology>
    </subcellularLocation>
</comment>
<feature type="transmembrane region" description="Helical" evidence="6">
    <location>
        <begin position="152"/>
        <end position="171"/>
    </location>
</feature>
<feature type="transmembrane region" description="Helical" evidence="6">
    <location>
        <begin position="446"/>
        <end position="466"/>
    </location>
</feature>
<organism evidence="7 8">
    <name type="scientific">Aliivibrio wodanis</name>
    <dbReference type="NCBI Taxonomy" id="80852"/>
    <lineage>
        <taxon>Bacteria</taxon>
        <taxon>Pseudomonadati</taxon>
        <taxon>Pseudomonadota</taxon>
        <taxon>Gammaproteobacteria</taxon>
        <taxon>Vibrionales</taxon>
        <taxon>Vibrionaceae</taxon>
        <taxon>Aliivibrio</taxon>
    </lineage>
</organism>
<name>A0A090I5N4_9GAMM</name>
<dbReference type="PROSITE" id="PS01271">
    <property type="entry name" value="NA_SULFATE"/>
    <property type="match status" value="1"/>
</dbReference>
<evidence type="ECO:0000256" key="5">
    <source>
        <dbReference type="ARBA" id="ARBA00023136"/>
    </source>
</evidence>
<dbReference type="HOGENOM" id="CLU_005170_0_2_6"/>
<keyword evidence="4 6" id="KW-1133">Transmembrane helix</keyword>
<dbReference type="PANTHER" id="PTHR10283:SF82">
    <property type="entry name" value="SOLUTE CARRIER FAMILY 13 MEMBER 2"/>
    <property type="match status" value="1"/>
</dbReference>
<feature type="transmembrane region" description="Helical" evidence="6">
    <location>
        <begin position="265"/>
        <end position="283"/>
    </location>
</feature>
<dbReference type="Proteomes" id="UP000032427">
    <property type="component" value="Chromosome 2"/>
</dbReference>
<proteinExistence type="predicted"/>
<feature type="transmembrane region" description="Helical" evidence="6">
    <location>
        <begin position="97"/>
        <end position="116"/>
    </location>
</feature>
<keyword evidence="8" id="KW-1185">Reference proteome</keyword>
<feature type="transmembrane region" description="Helical" evidence="6">
    <location>
        <begin position="223"/>
        <end position="245"/>
    </location>
</feature>
<dbReference type="EMBL" id="LN554847">
    <property type="protein sequence ID" value="CED56870.1"/>
    <property type="molecule type" value="Genomic_DNA"/>
</dbReference>
<keyword evidence="3 6" id="KW-0812">Transmembrane</keyword>
<keyword evidence="2" id="KW-0813">Transport</keyword>
<dbReference type="GO" id="GO:0005886">
    <property type="term" value="C:plasma membrane"/>
    <property type="evidence" value="ECO:0007669"/>
    <property type="project" value="TreeGrafter"/>
</dbReference>
<feature type="transmembrane region" description="Helical" evidence="6">
    <location>
        <begin position="389"/>
        <end position="408"/>
    </location>
</feature>
<evidence type="ECO:0000256" key="2">
    <source>
        <dbReference type="ARBA" id="ARBA00022448"/>
    </source>
</evidence>
<evidence type="ECO:0000313" key="8">
    <source>
        <dbReference type="Proteomes" id="UP000032427"/>
    </source>
</evidence>
<dbReference type="CDD" id="cd01115">
    <property type="entry name" value="SLC13_permease"/>
    <property type="match status" value="1"/>
</dbReference>
<reference evidence="8" key="1">
    <citation type="submission" date="2014-09" db="EMBL/GenBank/DDBJ databases">
        <authorList>
            <person name="Hjerde E."/>
        </authorList>
    </citation>
    <scope>NUCLEOTIDE SEQUENCE [LARGE SCALE GENOMIC DNA]</scope>
    <source>
        <strain evidence="8">06/09/139</strain>
    </source>
</reference>
<evidence type="ECO:0000256" key="6">
    <source>
        <dbReference type="SAM" id="Phobius"/>
    </source>
</evidence>
<evidence type="ECO:0000256" key="4">
    <source>
        <dbReference type="ARBA" id="ARBA00022989"/>
    </source>
</evidence>
<feature type="transmembrane region" description="Helical" evidence="6">
    <location>
        <begin position="414"/>
        <end position="434"/>
    </location>
</feature>
<feature type="transmembrane region" description="Helical" evidence="6">
    <location>
        <begin position="183"/>
        <end position="203"/>
    </location>
</feature>
<feature type="transmembrane region" description="Helical" evidence="6">
    <location>
        <begin position="357"/>
        <end position="377"/>
    </location>
</feature>
<gene>
    <name evidence="7" type="ORF">AWOD_II_0220</name>
</gene>